<dbReference type="OrthoDB" id="5377273at2759"/>
<gene>
    <name evidence="9" type="ORF">K444DRAFT_509771</name>
</gene>
<feature type="compositionally biased region" description="Polar residues" evidence="7">
    <location>
        <begin position="132"/>
        <end position="146"/>
    </location>
</feature>
<evidence type="ECO:0000313" key="9">
    <source>
        <dbReference type="EMBL" id="PMD66538.1"/>
    </source>
</evidence>
<evidence type="ECO:0000256" key="6">
    <source>
        <dbReference type="ARBA" id="ARBA00023136"/>
    </source>
</evidence>
<reference evidence="9 10" key="1">
    <citation type="submission" date="2016-04" db="EMBL/GenBank/DDBJ databases">
        <title>A degradative enzymes factory behind the ericoid mycorrhizal symbiosis.</title>
        <authorList>
            <consortium name="DOE Joint Genome Institute"/>
            <person name="Martino E."/>
            <person name="Morin E."/>
            <person name="Grelet G."/>
            <person name="Kuo A."/>
            <person name="Kohler A."/>
            <person name="Daghino S."/>
            <person name="Barry K."/>
            <person name="Choi C."/>
            <person name="Cichocki N."/>
            <person name="Clum A."/>
            <person name="Copeland A."/>
            <person name="Hainaut M."/>
            <person name="Haridas S."/>
            <person name="Labutti K."/>
            <person name="Lindquist E."/>
            <person name="Lipzen A."/>
            <person name="Khouja H.-R."/>
            <person name="Murat C."/>
            <person name="Ohm R."/>
            <person name="Olson A."/>
            <person name="Spatafora J."/>
            <person name="Veneault-Fourrey C."/>
            <person name="Henrissat B."/>
            <person name="Grigoriev I."/>
            <person name="Martin F."/>
            <person name="Perotto S."/>
        </authorList>
    </citation>
    <scope>NUCLEOTIDE SEQUENCE [LARGE SCALE GENOMIC DNA]</scope>
    <source>
        <strain evidence="9 10">E</strain>
    </source>
</reference>
<comment type="subunit">
    <text evidence="3">Interacts with ERF2.</text>
</comment>
<feature type="compositionally biased region" description="Polar residues" evidence="7">
    <location>
        <begin position="54"/>
        <end position="77"/>
    </location>
</feature>
<dbReference type="STRING" id="1095630.A0A2J6TU95"/>
<evidence type="ECO:0000256" key="3">
    <source>
        <dbReference type="ARBA" id="ARBA00011396"/>
    </source>
</evidence>
<keyword evidence="5" id="KW-0256">Endoplasmic reticulum</keyword>
<proteinExistence type="inferred from homology"/>
<dbReference type="Proteomes" id="UP000235371">
    <property type="component" value="Unassembled WGS sequence"/>
</dbReference>
<dbReference type="Pfam" id="PF10256">
    <property type="entry name" value="Erf4"/>
    <property type="match status" value="1"/>
</dbReference>
<dbReference type="RefSeq" id="XP_024743442.1">
    <property type="nucleotide sequence ID" value="XM_024873427.1"/>
</dbReference>
<dbReference type="PANTHER" id="PTHR13254">
    <property type="entry name" value="GOLGI AUTOANTIGEN, GOLGIN SUBFAMILY A, 7"/>
    <property type="match status" value="1"/>
</dbReference>
<protein>
    <recommendedName>
        <fullName evidence="4">Ras modification protein ERF4</fullName>
    </recommendedName>
</protein>
<feature type="region of interest" description="Disordered" evidence="7">
    <location>
        <begin position="337"/>
        <end position="380"/>
    </location>
</feature>
<evidence type="ECO:0000259" key="8">
    <source>
        <dbReference type="Pfam" id="PF10256"/>
    </source>
</evidence>
<feature type="compositionally biased region" description="Polar residues" evidence="7">
    <location>
        <begin position="364"/>
        <end position="380"/>
    </location>
</feature>
<dbReference type="InterPro" id="IPR051371">
    <property type="entry name" value="Ras_palmitoyltransferase"/>
</dbReference>
<sequence>YNRSAAGRRTRSPEDRAVIAIPLEHPDLNSPREGAGAGGEYPLLTLPEQRQNRHSGSTRASLQVERSGSSAETSNRISLPRSVSIDISRRKSGEVSPVSPVTPILDKGKGRAVEDEEGAEQSPKKVTGSGKRGQSASGIIQPQSGLTFDKGKGKANMSTDIERGPDAQYHPGGTSELPHNGSQISLDAGIGAALSSNNTSIIGSDGPPPNPAEEWGPQHPCFPHMNPHVPLSSPLYQTTRIIRIRRDWMIEGDLAPTFSNLYPEILDPAGVSEADFRTLVEKVNNELIPAFNPWGVRNVIDAFLGLVTGYIWDDLGFTAVKGRLRKVEQYLEDWNREMESRSKEGPGSAPKILDIQVPDPEISYPSSLPEDQNKEQNQNQ</sequence>
<evidence type="ECO:0000313" key="10">
    <source>
        <dbReference type="Proteomes" id="UP000235371"/>
    </source>
</evidence>
<dbReference type="GeneID" id="36581507"/>
<feature type="compositionally biased region" description="Basic residues" evidence="7">
    <location>
        <begin position="1"/>
        <end position="10"/>
    </location>
</feature>
<comment type="similarity">
    <text evidence="2">Belongs to the ERF4 family.</text>
</comment>
<feature type="non-terminal residue" evidence="9">
    <location>
        <position position="1"/>
    </location>
</feature>
<dbReference type="GO" id="GO:0031211">
    <property type="term" value="C:endoplasmic reticulum palmitoyltransferase complex"/>
    <property type="evidence" value="ECO:0007669"/>
    <property type="project" value="TreeGrafter"/>
</dbReference>
<dbReference type="PANTHER" id="PTHR13254:SF0">
    <property type="entry name" value="GOLGIN SUBFAMILY A MEMBER 7_ERF4 DOMAIN-CONTAINING PROTEIN"/>
    <property type="match status" value="1"/>
</dbReference>
<accession>A0A2J6TU95</accession>
<dbReference type="EMBL" id="KZ613743">
    <property type="protein sequence ID" value="PMD66538.1"/>
    <property type="molecule type" value="Genomic_DNA"/>
</dbReference>
<feature type="domain" description="Golgin subfamily A member 7/ERF4" evidence="8">
    <location>
        <begin position="241"/>
        <end position="341"/>
    </location>
</feature>
<keyword evidence="6" id="KW-0472">Membrane</keyword>
<comment type="subcellular location">
    <subcellularLocation>
        <location evidence="1">Endoplasmic reticulum membrane</location>
        <topology evidence="1">Peripheral membrane protein</topology>
    </subcellularLocation>
</comment>
<dbReference type="InterPro" id="IPR019383">
    <property type="entry name" value="Golgin_A_7/ERF4"/>
</dbReference>
<dbReference type="GO" id="GO:0006612">
    <property type="term" value="P:protein targeting to membrane"/>
    <property type="evidence" value="ECO:0007669"/>
    <property type="project" value="TreeGrafter"/>
</dbReference>
<evidence type="ECO:0000256" key="7">
    <source>
        <dbReference type="SAM" id="MobiDB-lite"/>
    </source>
</evidence>
<dbReference type="InParanoid" id="A0A2J6TU95"/>
<feature type="region of interest" description="Disordered" evidence="7">
    <location>
        <begin position="1"/>
        <end position="156"/>
    </location>
</feature>
<evidence type="ECO:0000256" key="1">
    <source>
        <dbReference type="ARBA" id="ARBA00004406"/>
    </source>
</evidence>
<evidence type="ECO:0000256" key="4">
    <source>
        <dbReference type="ARBA" id="ARBA00018463"/>
    </source>
</evidence>
<dbReference type="GO" id="GO:0005789">
    <property type="term" value="C:endoplasmic reticulum membrane"/>
    <property type="evidence" value="ECO:0007669"/>
    <property type="project" value="UniProtKB-SubCell"/>
</dbReference>
<evidence type="ECO:0000256" key="2">
    <source>
        <dbReference type="ARBA" id="ARBA00007732"/>
    </source>
</evidence>
<feature type="non-terminal residue" evidence="9">
    <location>
        <position position="380"/>
    </location>
</feature>
<keyword evidence="10" id="KW-1185">Reference proteome</keyword>
<organism evidence="9 10">
    <name type="scientific">Hyaloscypha bicolor E</name>
    <dbReference type="NCBI Taxonomy" id="1095630"/>
    <lineage>
        <taxon>Eukaryota</taxon>
        <taxon>Fungi</taxon>
        <taxon>Dikarya</taxon>
        <taxon>Ascomycota</taxon>
        <taxon>Pezizomycotina</taxon>
        <taxon>Leotiomycetes</taxon>
        <taxon>Helotiales</taxon>
        <taxon>Hyaloscyphaceae</taxon>
        <taxon>Hyaloscypha</taxon>
        <taxon>Hyaloscypha bicolor</taxon>
    </lineage>
</organism>
<evidence type="ECO:0000256" key="5">
    <source>
        <dbReference type="ARBA" id="ARBA00022824"/>
    </source>
</evidence>
<name>A0A2J6TU95_9HELO</name>
<dbReference type="AlphaFoldDB" id="A0A2J6TU95"/>